<organism evidence="1 2">
    <name type="scientific">Xylaria bambusicola</name>
    <dbReference type="NCBI Taxonomy" id="326684"/>
    <lineage>
        <taxon>Eukaryota</taxon>
        <taxon>Fungi</taxon>
        <taxon>Dikarya</taxon>
        <taxon>Ascomycota</taxon>
        <taxon>Pezizomycotina</taxon>
        <taxon>Sordariomycetes</taxon>
        <taxon>Xylariomycetidae</taxon>
        <taxon>Xylariales</taxon>
        <taxon>Xylariaceae</taxon>
        <taxon>Xylaria</taxon>
    </lineage>
</organism>
<name>A0AAN7UWL7_9PEZI</name>
<dbReference type="EMBL" id="JAWHQM010000078">
    <property type="protein sequence ID" value="KAK5636808.1"/>
    <property type="molecule type" value="Genomic_DNA"/>
</dbReference>
<protein>
    <submittedName>
        <fullName evidence="1">Uncharacterized protein</fullName>
    </submittedName>
</protein>
<proteinExistence type="predicted"/>
<comment type="caution">
    <text evidence="1">The sequence shown here is derived from an EMBL/GenBank/DDBJ whole genome shotgun (WGS) entry which is preliminary data.</text>
</comment>
<evidence type="ECO:0000313" key="2">
    <source>
        <dbReference type="Proteomes" id="UP001305414"/>
    </source>
</evidence>
<dbReference type="Proteomes" id="UP001305414">
    <property type="component" value="Unassembled WGS sequence"/>
</dbReference>
<reference evidence="1 2" key="1">
    <citation type="submission" date="2023-10" db="EMBL/GenBank/DDBJ databases">
        <title>Draft genome sequence of Xylaria bambusicola isolate GMP-LS, the root and basal stem rot pathogen of sugarcane in Indonesia.</title>
        <authorList>
            <person name="Selvaraj P."/>
            <person name="Muralishankar V."/>
            <person name="Muruganantham S."/>
            <person name="Sp S."/>
            <person name="Haryani S."/>
            <person name="Lau K.J.X."/>
            <person name="Naqvi N.I."/>
        </authorList>
    </citation>
    <scope>NUCLEOTIDE SEQUENCE [LARGE SCALE GENOMIC DNA]</scope>
    <source>
        <strain evidence="1">GMP-LS</strain>
    </source>
</reference>
<gene>
    <name evidence="1" type="ORF">RRF57_012520</name>
</gene>
<keyword evidence="2" id="KW-1185">Reference proteome</keyword>
<evidence type="ECO:0000313" key="1">
    <source>
        <dbReference type="EMBL" id="KAK5636808.1"/>
    </source>
</evidence>
<dbReference type="AlphaFoldDB" id="A0AAN7UWL7"/>
<sequence>MSDRVPTGYVPFLREMYAVRQRRLVSAPSPPVSGTIAITFSDSVGSHNPPVNIEILRPGIPLHQLAGDIGRQAVCSLNAAIEWICEVKETVCQNRADFLDANFTLTYHVLVWGQPGSQEPTQDQILDSIKSHRMIVQG</sequence>
<accession>A0AAN7UWL7</accession>